<dbReference type="Gene3D" id="2.60.120.10">
    <property type="entry name" value="Jelly Rolls"/>
    <property type="match status" value="1"/>
</dbReference>
<name>A0ABU0C5R0_9BRAD</name>
<proteinExistence type="predicted"/>
<gene>
    <name evidence="1" type="ORF">J2R99_001705</name>
</gene>
<protein>
    <submittedName>
        <fullName evidence="1">Uncharacterized protein</fullName>
    </submittedName>
</protein>
<dbReference type="RefSeq" id="WP_307154012.1">
    <property type="nucleotide sequence ID" value="NZ_JAUSUK010000001.1"/>
</dbReference>
<evidence type="ECO:0000313" key="2">
    <source>
        <dbReference type="Proteomes" id="UP001230253"/>
    </source>
</evidence>
<organism evidence="1 2">
    <name type="scientific">Rhodopseudomonas julia</name>
    <dbReference type="NCBI Taxonomy" id="200617"/>
    <lineage>
        <taxon>Bacteria</taxon>
        <taxon>Pseudomonadati</taxon>
        <taxon>Pseudomonadota</taxon>
        <taxon>Alphaproteobacteria</taxon>
        <taxon>Hyphomicrobiales</taxon>
        <taxon>Nitrobacteraceae</taxon>
        <taxon>Rhodopseudomonas</taxon>
    </lineage>
</organism>
<dbReference type="InterPro" id="IPR011051">
    <property type="entry name" value="RmlC_Cupin_sf"/>
</dbReference>
<reference evidence="1 2" key="1">
    <citation type="submission" date="2023-07" db="EMBL/GenBank/DDBJ databases">
        <title>Genomic Encyclopedia of Type Strains, Phase IV (KMG-IV): sequencing the most valuable type-strain genomes for metagenomic binning, comparative biology and taxonomic classification.</title>
        <authorList>
            <person name="Goeker M."/>
        </authorList>
    </citation>
    <scope>NUCLEOTIDE SEQUENCE [LARGE SCALE GENOMIC DNA]</scope>
    <source>
        <strain evidence="1 2">DSM 11549</strain>
    </source>
</reference>
<dbReference type="EMBL" id="JAUSUK010000001">
    <property type="protein sequence ID" value="MDQ0325856.1"/>
    <property type="molecule type" value="Genomic_DNA"/>
</dbReference>
<keyword evidence="2" id="KW-1185">Reference proteome</keyword>
<accession>A0ABU0C5R0</accession>
<dbReference type="SUPFAM" id="SSF51182">
    <property type="entry name" value="RmlC-like cupins"/>
    <property type="match status" value="1"/>
</dbReference>
<dbReference type="InterPro" id="IPR014710">
    <property type="entry name" value="RmlC-like_jellyroll"/>
</dbReference>
<sequence length="101" mass="10370">MTSDVGSRQPPSGALAPVNKARFSGIDADILLGGDYVAKGAPHGFSALGEGPARMTLVSTPARHESFFQALSELTVPHDPQEVAAVCTAFDQAIPGPVVTP</sequence>
<evidence type="ECO:0000313" key="1">
    <source>
        <dbReference type="EMBL" id="MDQ0325856.1"/>
    </source>
</evidence>
<comment type="caution">
    <text evidence="1">The sequence shown here is derived from an EMBL/GenBank/DDBJ whole genome shotgun (WGS) entry which is preliminary data.</text>
</comment>
<dbReference type="Proteomes" id="UP001230253">
    <property type="component" value="Unassembled WGS sequence"/>
</dbReference>